<dbReference type="Gene3D" id="1.10.10.10">
    <property type="entry name" value="Winged helix-like DNA-binding domain superfamily/Winged helix DNA-binding domain"/>
    <property type="match status" value="1"/>
</dbReference>
<dbReference type="GO" id="GO:0003677">
    <property type="term" value="F:DNA binding"/>
    <property type="evidence" value="ECO:0007669"/>
    <property type="project" value="UniProtKB-KW"/>
</dbReference>
<organism evidence="5 6">
    <name type="scientific">Vibrio ezurae NBRC 102218</name>
    <dbReference type="NCBI Taxonomy" id="1219080"/>
    <lineage>
        <taxon>Bacteria</taxon>
        <taxon>Pseudomonadati</taxon>
        <taxon>Pseudomonadota</taxon>
        <taxon>Gammaproteobacteria</taxon>
        <taxon>Vibrionales</taxon>
        <taxon>Vibrionaceae</taxon>
        <taxon>Vibrio</taxon>
    </lineage>
</organism>
<dbReference type="Gene3D" id="3.40.1410.10">
    <property type="entry name" value="Chorismate lyase-like"/>
    <property type="match status" value="1"/>
</dbReference>
<dbReference type="OrthoDB" id="9784545at2"/>
<dbReference type="PANTHER" id="PTHR44846:SF7">
    <property type="entry name" value="TRANSCRIPTIONAL REGULATOR OF 2-AMINOETHYLPHOSPHONATE DEGRADATION OPERONS-RELATED"/>
    <property type="match status" value="1"/>
</dbReference>
<evidence type="ECO:0000313" key="6">
    <source>
        <dbReference type="Proteomes" id="UP000016562"/>
    </source>
</evidence>
<dbReference type="InterPro" id="IPR036388">
    <property type="entry name" value="WH-like_DNA-bd_sf"/>
</dbReference>
<dbReference type="PRINTS" id="PR00035">
    <property type="entry name" value="HTHGNTR"/>
</dbReference>
<dbReference type="Proteomes" id="UP000016562">
    <property type="component" value="Unassembled WGS sequence"/>
</dbReference>
<dbReference type="STRING" id="1219080.VEZ01S_28_00420"/>
<gene>
    <name evidence="5" type="ORF">VEZ01S_28_00420</name>
</gene>
<sequence>MQYVKIKDVIVEQIESGQLSPRQKLPAERKLAELFDTTRVTLREALSLLEAEGRIYREDRRGWFISPAPLRYDPTLALNFADMAKLQNREPLTELISAKSMLADKHVSALLGLPAFSDVFQVERVRYLEQRPVMFVKNYVIPALTPTLLDCDLSSSLTDIYREQFGVRYSEIRYRVSTTSLFGNVAQKLRATAGTPAMLVQRLNYDNHAGLIDCDLEYWRHDAICIESASKLVD</sequence>
<accession>U3CGA8</accession>
<dbReference type="SUPFAM" id="SSF46785">
    <property type="entry name" value="Winged helix' DNA-binding domain"/>
    <property type="match status" value="1"/>
</dbReference>
<keyword evidence="3" id="KW-0804">Transcription</keyword>
<evidence type="ECO:0000256" key="3">
    <source>
        <dbReference type="ARBA" id="ARBA00023163"/>
    </source>
</evidence>
<dbReference type="Pfam" id="PF07702">
    <property type="entry name" value="UTRA"/>
    <property type="match status" value="1"/>
</dbReference>
<dbReference type="eggNOG" id="COG2188">
    <property type="taxonomic scope" value="Bacteria"/>
</dbReference>
<reference evidence="5 6" key="1">
    <citation type="submission" date="2013-09" db="EMBL/GenBank/DDBJ databases">
        <title>Whole genome shotgun sequence of Vibrio ezurae NBRC 102218.</title>
        <authorList>
            <person name="Yoshida I."/>
            <person name="Hosoyama A."/>
            <person name="Numata M."/>
            <person name="Hashimoto M."/>
            <person name="Hosoyama Y."/>
            <person name="Tsuchikane K."/>
            <person name="Noguchi M."/>
            <person name="Hirakata S."/>
            <person name="Ichikawa N."/>
            <person name="Ohji S."/>
            <person name="Yamazoe A."/>
            <person name="Fujita N."/>
        </authorList>
    </citation>
    <scope>NUCLEOTIDE SEQUENCE [LARGE SCALE GENOMIC DNA]</scope>
    <source>
        <strain evidence="5 6">NBRC 102218</strain>
    </source>
</reference>
<dbReference type="SMART" id="SM00345">
    <property type="entry name" value="HTH_GNTR"/>
    <property type="match status" value="1"/>
</dbReference>
<dbReference type="SUPFAM" id="SSF64288">
    <property type="entry name" value="Chorismate lyase-like"/>
    <property type="match status" value="1"/>
</dbReference>
<comment type="caution">
    <text evidence="5">The sequence shown here is derived from an EMBL/GenBank/DDBJ whole genome shotgun (WGS) entry which is preliminary data.</text>
</comment>
<evidence type="ECO:0000313" key="5">
    <source>
        <dbReference type="EMBL" id="GAD80259.1"/>
    </source>
</evidence>
<dbReference type="NCBIfam" id="TIGR03337">
    <property type="entry name" value="phnR"/>
    <property type="match status" value="1"/>
</dbReference>
<dbReference type="CDD" id="cd07377">
    <property type="entry name" value="WHTH_GntR"/>
    <property type="match status" value="1"/>
</dbReference>
<dbReference type="InterPro" id="IPR050679">
    <property type="entry name" value="Bact_HTH_transcr_reg"/>
</dbReference>
<name>U3CGA8_9VIBR</name>
<protein>
    <submittedName>
        <fullName evidence="5">Putative GntR family transcriptional regulator</fullName>
    </submittedName>
</protein>
<evidence type="ECO:0000256" key="1">
    <source>
        <dbReference type="ARBA" id="ARBA00023015"/>
    </source>
</evidence>
<dbReference type="PROSITE" id="PS50949">
    <property type="entry name" value="HTH_GNTR"/>
    <property type="match status" value="1"/>
</dbReference>
<dbReference type="RefSeq" id="WP_021713967.1">
    <property type="nucleotide sequence ID" value="NZ_BATM01000028.1"/>
</dbReference>
<evidence type="ECO:0000259" key="4">
    <source>
        <dbReference type="PROSITE" id="PS50949"/>
    </source>
</evidence>
<dbReference type="GO" id="GO:0045892">
    <property type="term" value="P:negative regulation of DNA-templated transcription"/>
    <property type="evidence" value="ECO:0007669"/>
    <property type="project" value="TreeGrafter"/>
</dbReference>
<keyword evidence="1" id="KW-0805">Transcription regulation</keyword>
<dbReference type="InterPro" id="IPR011663">
    <property type="entry name" value="UTRA"/>
</dbReference>
<dbReference type="InterPro" id="IPR017722">
    <property type="entry name" value="Tscrpt_reg_PhnR"/>
</dbReference>
<feature type="domain" description="HTH gntR-type" evidence="4">
    <location>
        <begin position="1"/>
        <end position="68"/>
    </location>
</feature>
<dbReference type="AlphaFoldDB" id="U3CGA8"/>
<dbReference type="InterPro" id="IPR028978">
    <property type="entry name" value="Chorismate_lyase_/UTRA_dom_sf"/>
</dbReference>
<dbReference type="InterPro" id="IPR036390">
    <property type="entry name" value="WH_DNA-bd_sf"/>
</dbReference>
<dbReference type="FunFam" id="1.10.10.10:FF:000287">
    <property type="entry name" value="Phosphonate utilization transcriptional regulator PhnR"/>
    <property type="match status" value="1"/>
</dbReference>
<keyword evidence="6" id="KW-1185">Reference proteome</keyword>
<dbReference type="SMART" id="SM00866">
    <property type="entry name" value="UTRA"/>
    <property type="match status" value="1"/>
</dbReference>
<keyword evidence="2" id="KW-0238">DNA-binding</keyword>
<dbReference type="PANTHER" id="PTHR44846">
    <property type="entry name" value="MANNOSYL-D-GLYCERATE TRANSPORT/METABOLISM SYSTEM REPRESSOR MNGR-RELATED"/>
    <property type="match status" value="1"/>
</dbReference>
<evidence type="ECO:0000256" key="2">
    <source>
        <dbReference type="ARBA" id="ARBA00023125"/>
    </source>
</evidence>
<dbReference type="Pfam" id="PF00392">
    <property type="entry name" value="GntR"/>
    <property type="match status" value="1"/>
</dbReference>
<dbReference type="GO" id="GO:0003700">
    <property type="term" value="F:DNA-binding transcription factor activity"/>
    <property type="evidence" value="ECO:0007669"/>
    <property type="project" value="InterPro"/>
</dbReference>
<dbReference type="EMBL" id="BATM01000028">
    <property type="protein sequence ID" value="GAD80259.1"/>
    <property type="molecule type" value="Genomic_DNA"/>
</dbReference>
<proteinExistence type="predicted"/>
<dbReference type="InterPro" id="IPR000524">
    <property type="entry name" value="Tscrpt_reg_HTH_GntR"/>
</dbReference>